<reference evidence="2 3" key="1">
    <citation type="journal article" date="2018" name="Front. Microbiol.">
        <title>Genome-Wide Analysis of Corynespora cassiicola Leaf Fall Disease Putative Effectors.</title>
        <authorList>
            <person name="Lopez D."/>
            <person name="Ribeiro S."/>
            <person name="Label P."/>
            <person name="Fumanal B."/>
            <person name="Venisse J.S."/>
            <person name="Kohler A."/>
            <person name="de Oliveira R.R."/>
            <person name="Labutti K."/>
            <person name="Lipzen A."/>
            <person name="Lail K."/>
            <person name="Bauer D."/>
            <person name="Ohm R.A."/>
            <person name="Barry K.W."/>
            <person name="Spatafora J."/>
            <person name="Grigoriev I.V."/>
            <person name="Martin F.M."/>
            <person name="Pujade-Renaud V."/>
        </authorList>
    </citation>
    <scope>NUCLEOTIDE SEQUENCE [LARGE SCALE GENOMIC DNA]</scope>
    <source>
        <strain evidence="2 3">Philippines</strain>
    </source>
</reference>
<dbReference type="EMBL" id="KZ678132">
    <property type="protein sequence ID" value="PSN70539.1"/>
    <property type="molecule type" value="Genomic_DNA"/>
</dbReference>
<gene>
    <name evidence="2" type="ORF">BS50DRAFT_662795</name>
</gene>
<dbReference type="Proteomes" id="UP000240883">
    <property type="component" value="Unassembled WGS sequence"/>
</dbReference>
<evidence type="ECO:0000313" key="3">
    <source>
        <dbReference type="Proteomes" id="UP000240883"/>
    </source>
</evidence>
<feature type="region of interest" description="Disordered" evidence="1">
    <location>
        <begin position="170"/>
        <end position="196"/>
    </location>
</feature>
<evidence type="ECO:0000313" key="2">
    <source>
        <dbReference type="EMBL" id="PSN70539.1"/>
    </source>
</evidence>
<organism evidence="2 3">
    <name type="scientific">Corynespora cassiicola Philippines</name>
    <dbReference type="NCBI Taxonomy" id="1448308"/>
    <lineage>
        <taxon>Eukaryota</taxon>
        <taxon>Fungi</taxon>
        <taxon>Dikarya</taxon>
        <taxon>Ascomycota</taxon>
        <taxon>Pezizomycotina</taxon>
        <taxon>Dothideomycetes</taxon>
        <taxon>Pleosporomycetidae</taxon>
        <taxon>Pleosporales</taxon>
        <taxon>Corynesporascaceae</taxon>
        <taxon>Corynespora</taxon>
    </lineage>
</organism>
<sequence>MAPTSSVKVHISHKYVHDLTCLFNGPKWSIHLERTSQDNYGCTLSKIPVIWTGSDTASFKYKLSKRHCVEWDCLCTIVNNQDLDIACWFTDGQTCIPCCIVSTHAPPPYDGYISRDLIRSEDNILDKIKSLFSKDEKAPLEAKVQSHRNFRSRSEPSLFHVGSVECSRQLSPRTNDFPTPPRPRFEPIGVHHRRSPMFGPRPMPITVYQQVAALGYRPSFFFPSTTGPRTPVPQLHHYRSPRHRVRSQSVRIVGQEVGINSAELYGSLGGRVNSRYSHDGFVNYRLDGDQFSQVVIRRRGSFCHINIS</sequence>
<protein>
    <submittedName>
        <fullName evidence="2">Uncharacterized protein</fullName>
    </submittedName>
</protein>
<dbReference type="AlphaFoldDB" id="A0A2T2NYV0"/>
<keyword evidence="3" id="KW-1185">Reference proteome</keyword>
<accession>A0A2T2NYV0</accession>
<name>A0A2T2NYV0_CORCC</name>
<evidence type="ECO:0000256" key="1">
    <source>
        <dbReference type="SAM" id="MobiDB-lite"/>
    </source>
</evidence>
<proteinExistence type="predicted"/>